<dbReference type="EMBL" id="ALIE01000100">
    <property type="protein sequence ID" value="EJS43367.1"/>
    <property type="molecule type" value="Genomic_DNA"/>
</dbReference>
<evidence type="ECO:0000313" key="2">
    <source>
        <dbReference type="EMBL" id="EJS43367.1"/>
    </source>
</evidence>
<gene>
    <name evidence="2" type="ORF">SU7_1544</name>
</gene>
<organism evidence="2 3">
    <name type="scientific">Saccharomyces arboricola (strain H-6 / AS 2.3317 / CBS 10644)</name>
    <name type="common">Yeast</name>
    <dbReference type="NCBI Taxonomy" id="1160507"/>
    <lineage>
        <taxon>Eukaryota</taxon>
        <taxon>Fungi</taxon>
        <taxon>Dikarya</taxon>
        <taxon>Ascomycota</taxon>
        <taxon>Saccharomycotina</taxon>
        <taxon>Saccharomycetes</taxon>
        <taxon>Saccharomycetales</taxon>
        <taxon>Saccharomycetaceae</taxon>
        <taxon>Saccharomyces</taxon>
    </lineage>
</organism>
<accession>J8LMP3</accession>
<keyword evidence="3" id="KW-1185">Reference proteome</keyword>
<evidence type="ECO:0000256" key="1">
    <source>
        <dbReference type="SAM" id="MobiDB-lite"/>
    </source>
</evidence>
<dbReference type="Proteomes" id="UP000006968">
    <property type="component" value="Chromosome VIII"/>
</dbReference>
<name>J8LMP3_SACAR</name>
<dbReference type="OrthoDB" id="4053752at2759"/>
<dbReference type="AlphaFoldDB" id="J8LMP3"/>
<feature type="region of interest" description="Disordered" evidence="1">
    <location>
        <begin position="298"/>
        <end position="322"/>
    </location>
</feature>
<feature type="compositionally biased region" description="Basic and acidic residues" evidence="1">
    <location>
        <begin position="217"/>
        <end position="253"/>
    </location>
</feature>
<comment type="caution">
    <text evidence="2">The sequence shown here is derived from an EMBL/GenBank/DDBJ whole genome shotgun (WGS) entry which is preliminary data.</text>
</comment>
<feature type="compositionally biased region" description="Low complexity" evidence="1">
    <location>
        <begin position="263"/>
        <end position="274"/>
    </location>
</feature>
<dbReference type="HOGENOM" id="CLU_869201_0_0_1"/>
<sequence length="322" mass="36458">MTRPPVVHGAFALGLSMAVFKGVEKTVREHLEKQGWIEPQKVDYELIFTIEKLKNLVDEKYSQAVEHCDDTSELSWRKVLNFISRQSSELDTRIYVLILLLSVLLPIAWTVLDGDREGTPDDNSNDVDENLIASAKQLKHYNDGERAVLQFGKNRSEPIILSYRDMNVSDGDHRDFTTKRELEHSHLTSKSENALAEMNDEDTPGDQQEQPLEIDIECEKNEPGEETKNVNKEKDHSSSSEVESHNEAKKETVADPEILSQDTRTTSSLKSSTSFPISFRGSIDLKSINHPSSLHLQVSPTKSTNLDAQVNTEQAYSQPFRY</sequence>
<evidence type="ECO:0000313" key="3">
    <source>
        <dbReference type="Proteomes" id="UP000006968"/>
    </source>
</evidence>
<protein>
    <submittedName>
        <fullName evidence="2">Nvj1p</fullName>
    </submittedName>
</protein>
<reference evidence="2 3" key="1">
    <citation type="journal article" date="2013" name="BMC Genomics">
        <title>High quality de novo sequencing and assembly of the Saccharomyces arboricolus genome.</title>
        <authorList>
            <person name="Liti G."/>
            <person name="Nguyen Ba A.N."/>
            <person name="Blythe M."/>
            <person name="Mueller C.A."/>
            <person name="Bergstroem A."/>
            <person name="Cubillos F.A."/>
            <person name="Dafhnis-Calas F."/>
            <person name="Khoshraftar S."/>
            <person name="Malla S."/>
            <person name="Mehta N."/>
            <person name="Siow C.C."/>
            <person name="Warringer J."/>
            <person name="Moses A.M."/>
            <person name="Louis E.J."/>
            <person name="Nieduszynski C.A."/>
        </authorList>
    </citation>
    <scope>NUCLEOTIDE SEQUENCE [LARGE SCALE GENOMIC DNA]</scope>
    <source>
        <strain evidence="3">H-6 / AS 2.3317 / CBS 10644</strain>
    </source>
</reference>
<proteinExistence type="predicted"/>
<feature type="region of interest" description="Disordered" evidence="1">
    <location>
        <begin position="178"/>
        <end position="276"/>
    </location>
</feature>